<proteinExistence type="predicted"/>
<evidence type="ECO:0000313" key="8">
    <source>
        <dbReference type="Proteomes" id="UP000237631"/>
    </source>
</evidence>
<evidence type="ECO:0000256" key="1">
    <source>
        <dbReference type="ARBA" id="ARBA00022527"/>
    </source>
</evidence>
<evidence type="ECO:0000256" key="2">
    <source>
        <dbReference type="ARBA" id="ARBA00022679"/>
    </source>
</evidence>
<evidence type="ECO:0000259" key="6">
    <source>
        <dbReference type="Pfam" id="PF00069"/>
    </source>
</evidence>
<accession>A0A2S6CCK8</accession>
<reference evidence="8" key="1">
    <citation type="journal article" date="2017" name="bioRxiv">
        <title>Conservation of a gene cluster reveals novel cercosporin biosynthetic mechanisms and extends production to the genus Colletotrichum.</title>
        <authorList>
            <person name="de Jonge R."/>
            <person name="Ebert M.K."/>
            <person name="Huitt-Roehl C.R."/>
            <person name="Pal P."/>
            <person name="Suttle J.C."/>
            <person name="Spanner R.E."/>
            <person name="Neubauer J.D."/>
            <person name="Jurick W.M.II."/>
            <person name="Stott K.A."/>
            <person name="Secor G.A."/>
            <person name="Thomma B.P.H.J."/>
            <person name="Van de Peer Y."/>
            <person name="Townsend C.A."/>
            <person name="Bolton M.D."/>
        </authorList>
    </citation>
    <scope>NUCLEOTIDE SEQUENCE [LARGE SCALE GENOMIC DNA]</scope>
    <source>
        <strain evidence="8">CBS538.71</strain>
    </source>
</reference>
<keyword evidence="5" id="KW-0067">ATP-binding</keyword>
<dbReference type="PANTHER" id="PTHR45646">
    <property type="entry name" value="SERINE/THREONINE-PROTEIN KINASE DOA-RELATED"/>
    <property type="match status" value="1"/>
</dbReference>
<evidence type="ECO:0000313" key="7">
    <source>
        <dbReference type="EMBL" id="PPJ57481.1"/>
    </source>
</evidence>
<dbReference type="GO" id="GO:0004674">
    <property type="term" value="F:protein serine/threonine kinase activity"/>
    <property type="evidence" value="ECO:0007669"/>
    <property type="project" value="UniProtKB-KW"/>
</dbReference>
<dbReference type="GO" id="GO:0005524">
    <property type="term" value="F:ATP binding"/>
    <property type="evidence" value="ECO:0007669"/>
    <property type="project" value="UniProtKB-KW"/>
</dbReference>
<evidence type="ECO:0000256" key="3">
    <source>
        <dbReference type="ARBA" id="ARBA00022741"/>
    </source>
</evidence>
<gene>
    <name evidence="7" type="ORF">CBER1_04388</name>
</gene>
<evidence type="ECO:0000256" key="4">
    <source>
        <dbReference type="ARBA" id="ARBA00022777"/>
    </source>
</evidence>
<sequence>MPLTKGPPLLCVLSEARFAASEPQLNQDLIMPDLYRASEVILGMPWSNGVDVWGVGMMLWDLLERKRLFAAAKGPDGKYSEVHHLAQMIAIMGVPPIDLWRRSERSAMYFDENGHWKGEIELPVDMSMGTAEQRLQNKEKAQFLALMRKMLQWKAEDRCSMEDVYLDEWMMADVIASGEVVRPCSSLLIPSPSNPFPPTSSLSCTST</sequence>
<dbReference type="InterPro" id="IPR051175">
    <property type="entry name" value="CLK_kinases"/>
</dbReference>
<dbReference type="PANTHER" id="PTHR45646:SF11">
    <property type="entry name" value="SERINE_THREONINE-PROTEIN KINASE DOA"/>
    <property type="match status" value="1"/>
</dbReference>
<organism evidence="7 8">
    <name type="scientific">Cercospora berteroae</name>
    <dbReference type="NCBI Taxonomy" id="357750"/>
    <lineage>
        <taxon>Eukaryota</taxon>
        <taxon>Fungi</taxon>
        <taxon>Dikarya</taxon>
        <taxon>Ascomycota</taxon>
        <taxon>Pezizomycotina</taxon>
        <taxon>Dothideomycetes</taxon>
        <taxon>Dothideomycetidae</taxon>
        <taxon>Mycosphaerellales</taxon>
        <taxon>Mycosphaerellaceae</taxon>
        <taxon>Cercospora</taxon>
    </lineage>
</organism>
<protein>
    <recommendedName>
        <fullName evidence="6">Protein kinase domain-containing protein</fullName>
    </recommendedName>
</protein>
<feature type="domain" description="Protein kinase" evidence="6">
    <location>
        <begin position="26"/>
        <end position="170"/>
    </location>
</feature>
<dbReference type="AlphaFoldDB" id="A0A2S6CCK8"/>
<name>A0A2S6CCK8_9PEZI</name>
<dbReference type="InterPro" id="IPR000719">
    <property type="entry name" value="Prot_kinase_dom"/>
</dbReference>
<dbReference type="EMBL" id="PNEN01000494">
    <property type="protein sequence ID" value="PPJ57481.1"/>
    <property type="molecule type" value="Genomic_DNA"/>
</dbReference>
<keyword evidence="3" id="KW-0547">Nucleotide-binding</keyword>
<dbReference type="Gene3D" id="1.10.510.10">
    <property type="entry name" value="Transferase(Phosphotransferase) domain 1"/>
    <property type="match status" value="1"/>
</dbReference>
<dbReference type="STRING" id="357750.A0A2S6CCK8"/>
<dbReference type="Pfam" id="PF00069">
    <property type="entry name" value="Pkinase"/>
    <property type="match status" value="1"/>
</dbReference>
<keyword evidence="2" id="KW-0808">Transferase</keyword>
<dbReference type="OrthoDB" id="5979581at2759"/>
<keyword evidence="1" id="KW-0723">Serine/threonine-protein kinase</keyword>
<dbReference type="GO" id="GO:0005634">
    <property type="term" value="C:nucleus"/>
    <property type="evidence" value="ECO:0007669"/>
    <property type="project" value="TreeGrafter"/>
</dbReference>
<dbReference type="SUPFAM" id="SSF56112">
    <property type="entry name" value="Protein kinase-like (PK-like)"/>
    <property type="match status" value="1"/>
</dbReference>
<keyword evidence="8" id="KW-1185">Reference proteome</keyword>
<evidence type="ECO:0000256" key="5">
    <source>
        <dbReference type="ARBA" id="ARBA00022840"/>
    </source>
</evidence>
<dbReference type="Proteomes" id="UP000237631">
    <property type="component" value="Unassembled WGS sequence"/>
</dbReference>
<comment type="caution">
    <text evidence="7">The sequence shown here is derived from an EMBL/GenBank/DDBJ whole genome shotgun (WGS) entry which is preliminary data.</text>
</comment>
<dbReference type="GO" id="GO:0043484">
    <property type="term" value="P:regulation of RNA splicing"/>
    <property type="evidence" value="ECO:0007669"/>
    <property type="project" value="TreeGrafter"/>
</dbReference>
<dbReference type="InterPro" id="IPR011009">
    <property type="entry name" value="Kinase-like_dom_sf"/>
</dbReference>
<keyword evidence="4" id="KW-0418">Kinase</keyword>